<dbReference type="GO" id="GO:0016740">
    <property type="term" value="F:transferase activity"/>
    <property type="evidence" value="ECO:0007669"/>
    <property type="project" value="UniProtKB-KW"/>
</dbReference>
<organism evidence="4 5">
    <name type="scientific">Marinicrinis sediminis</name>
    <dbReference type="NCBI Taxonomy" id="1652465"/>
    <lineage>
        <taxon>Bacteria</taxon>
        <taxon>Bacillati</taxon>
        <taxon>Bacillota</taxon>
        <taxon>Bacilli</taxon>
        <taxon>Bacillales</taxon>
        <taxon>Paenibacillaceae</taxon>
    </lineage>
</organism>
<evidence type="ECO:0000313" key="4">
    <source>
        <dbReference type="EMBL" id="MFD2673351.1"/>
    </source>
</evidence>
<reference evidence="5" key="1">
    <citation type="journal article" date="2019" name="Int. J. Syst. Evol. Microbiol.">
        <title>The Global Catalogue of Microorganisms (GCM) 10K type strain sequencing project: providing services to taxonomists for standard genome sequencing and annotation.</title>
        <authorList>
            <consortium name="The Broad Institute Genomics Platform"/>
            <consortium name="The Broad Institute Genome Sequencing Center for Infectious Disease"/>
            <person name="Wu L."/>
            <person name="Ma J."/>
        </authorList>
    </citation>
    <scope>NUCLEOTIDE SEQUENCE [LARGE SCALE GENOMIC DNA]</scope>
    <source>
        <strain evidence="5">KCTC 33676</strain>
    </source>
</reference>
<evidence type="ECO:0000256" key="2">
    <source>
        <dbReference type="ARBA" id="ARBA00022695"/>
    </source>
</evidence>
<feature type="domain" description="MobA-like NTP transferase" evidence="3">
    <location>
        <begin position="7"/>
        <end position="141"/>
    </location>
</feature>
<dbReference type="InterPro" id="IPR050065">
    <property type="entry name" value="GlmU-like"/>
</dbReference>
<evidence type="ECO:0000259" key="3">
    <source>
        <dbReference type="Pfam" id="PF12804"/>
    </source>
</evidence>
<comment type="caution">
    <text evidence="4">The sequence shown here is derived from an EMBL/GenBank/DDBJ whole genome shotgun (WGS) entry which is preliminary data.</text>
</comment>
<dbReference type="Proteomes" id="UP001597497">
    <property type="component" value="Unassembled WGS sequence"/>
</dbReference>
<dbReference type="InterPro" id="IPR016873">
    <property type="entry name" value="Caps_polysacc_synth_BcbE_prd"/>
</dbReference>
<sequence>MKPMNIVIAAAGAGHRFRREGFQAPKLIIETAGKPMLHWAMESLQPALPQAKVFVICLEADLQDGRVEQVIHSGCPHAEIIAIPELTDGQADTVLAARDRLDMQAPLCIYNCDTYMQLHPEAWSRMREVNPAVSGIVPVFQSNSPGYSYAEVNECGRIDRLREKEVISPYATTGLYHFQQAEWFVAAAEQARATPTGDSDTGSERYVAPLYNWLIEEGHQFEIVLAKACYPIGTPSERTAFVQWIHNHSKSDGR</sequence>
<dbReference type="InterPro" id="IPR025877">
    <property type="entry name" value="MobA-like_NTP_Trfase"/>
</dbReference>
<proteinExistence type="predicted"/>
<name>A0ABW5RE60_9BACL</name>
<dbReference type="PIRSF" id="PIRSF028162">
    <property type="entry name" value="BcbE_prd"/>
    <property type="match status" value="1"/>
</dbReference>
<evidence type="ECO:0000256" key="1">
    <source>
        <dbReference type="ARBA" id="ARBA00022679"/>
    </source>
</evidence>
<keyword evidence="5" id="KW-1185">Reference proteome</keyword>
<dbReference type="RefSeq" id="WP_379930918.1">
    <property type="nucleotide sequence ID" value="NZ_JBHUMM010000043.1"/>
</dbReference>
<dbReference type="EMBL" id="JBHUMM010000043">
    <property type="protein sequence ID" value="MFD2673351.1"/>
    <property type="molecule type" value="Genomic_DNA"/>
</dbReference>
<dbReference type="SUPFAM" id="SSF53448">
    <property type="entry name" value="Nucleotide-diphospho-sugar transferases"/>
    <property type="match status" value="1"/>
</dbReference>
<dbReference type="PANTHER" id="PTHR43584">
    <property type="entry name" value="NUCLEOTIDYL TRANSFERASE"/>
    <property type="match status" value="1"/>
</dbReference>
<dbReference type="InterPro" id="IPR029044">
    <property type="entry name" value="Nucleotide-diphossugar_trans"/>
</dbReference>
<dbReference type="PANTHER" id="PTHR43584:SF8">
    <property type="entry name" value="N-ACETYLMURAMATE ALPHA-1-PHOSPHATE URIDYLYLTRANSFERASE"/>
    <property type="match status" value="1"/>
</dbReference>
<protein>
    <submittedName>
        <fullName evidence="4">NTP transferase domain-containing protein</fullName>
    </submittedName>
</protein>
<dbReference type="Gene3D" id="3.90.550.10">
    <property type="entry name" value="Spore Coat Polysaccharide Biosynthesis Protein SpsA, Chain A"/>
    <property type="match status" value="1"/>
</dbReference>
<dbReference type="Pfam" id="PF12804">
    <property type="entry name" value="NTP_transf_3"/>
    <property type="match status" value="1"/>
</dbReference>
<evidence type="ECO:0000313" key="5">
    <source>
        <dbReference type="Proteomes" id="UP001597497"/>
    </source>
</evidence>
<accession>A0ABW5RE60</accession>
<keyword evidence="1 4" id="KW-0808">Transferase</keyword>
<keyword evidence="2" id="KW-0548">Nucleotidyltransferase</keyword>
<gene>
    <name evidence="4" type="ORF">ACFSUC_17385</name>
</gene>